<accession>A0A414LEF9</accession>
<dbReference type="GO" id="GO:0046556">
    <property type="term" value="F:alpha-L-arabinofuranosidase activity"/>
    <property type="evidence" value="ECO:0007669"/>
    <property type="project" value="InterPro"/>
</dbReference>
<dbReference type="SMART" id="SM00813">
    <property type="entry name" value="Alpha-L-AF_C"/>
    <property type="match status" value="1"/>
</dbReference>
<dbReference type="AlphaFoldDB" id="A0A414LEF9"/>
<evidence type="ECO:0000313" key="3">
    <source>
        <dbReference type="EMBL" id="RHE92945.1"/>
    </source>
</evidence>
<dbReference type="PANTHER" id="PTHR31776:SF0">
    <property type="entry name" value="ALPHA-L-ARABINOFURANOSIDASE 1"/>
    <property type="match status" value="1"/>
</dbReference>
<evidence type="ECO:0000256" key="1">
    <source>
        <dbReference type="ARBA" id="ARBA00023180"/>
    </source>
</evidence>
<organism evidence="3 4">
    <name type="scientific">Bacteroides intestinalis</name>
    <dbReference type="NCBI Taxonomy" id="329854"/>
    <lineage>
        <taxon>Bacteria</taxon>
        <taxon>Pseudomonadati</taxon>
        <taxon>Bacteroidota</taxon>
        <taxon>Bacteroidia</taxon>
        <taxon>Bacteroidales</taxon>
        <taxon>Bacteroidaceae</taxon>
        <taxon>Bacteroides</taxon>
    </lineage>
</organism>
<evidence type="ECO:0000259" key="2">
    <source>
        <dbReference type="SMART" id="SM00813"/>
    </source>
</evidence>
<keyword evidence="1" id="KW-0325">Glycoprotein</keyword>
<protein>
    <recommendedName>
        <fullName evidence="2">Alpha-L-arabinofuranosidase C-terminal domain-containing protein</fullName>
    </recommendedName>
</protein>
<feature type="domain" description="Alpha-L-arabinofuranosidase C-terminal" evidence="2">
    <location>
        <begin position="82"/>
        <end position="414"/>
    </location>
</feature>
<dbReference type="InterPro" id="IPR010720">
    <property type="entry name" value="Alpha-L-AF_C"/>
</dbReference>
<proteinExistence type="predicted"/>
<sequence length="426" mass="48586">MMLFRKKHGYVWNIFISLAFILSSCHPTSVRDEITVNLHQDVSTEAVPIENVIDTFYRGSPECFFTNSAMFDREPRGKFLIHAHGYMCKVDSSNMLSTLAEVAWHLGMERNGDLVQIDFDSLAVKGDDESKFSADYARAMSLENTPTYNVGISKVQSTPLPIKVEKGMIGFGSWDTEVEFKDIQIEMDGKVTLYDISRCHADSGEWNVQDGVLMQTSRQLRTRAILPDFVGDKYVLTLKARRTRGNEGFFIYYGVSTDRKKGYCVNMGRWNNRFANIEDMKGGVVTKIIPYHLKNKCWYDVKLLSTSEGVEFYVNGRLVVGYKPVMSQQFYTAGYDEEAEEAVLKVVNSAETPYKVRFHLVGGTQIEAKGRVITLSAVAGMDENTVEEPTRIYPRESQFREFGEQFDYDFLPFSYTIMRIKTPKKG</sequence>
<dbReference type="Gene3D" id="2.60.40.1180">
    <property type="entry name" value="Golgi alpha-mannosidase II"/>
    <property type="match status" value="1"/>
</dbReference>
<dbReference type="PANTHER" id="PTHR31776">
    <property type="entry name" value="ALPHA-L-ARABINOFURANOSIDASE 1"/>
    <property type="match status" value="1"/>
</dbReference>
<reference evidence="3 4" key="1">
    <citation type="submission" date="2018-08" db="EMBL/GenBank/DDBJ databases">
        <title>A genome reference for cultivated species of the human gut microbiota.</title>
        <authorList>
            <person name="Zou Y."/>
            <person name="Xue W."/>
            <person name="Luo G."/>
        </authorList>
    </citation>
    <scope>NUCLEOTIDE SEQUENCE [LARGE SCALE GENOMIC DNA]</scope>
    <source>
        <strain evidence="3 4">AM27-17</strain>
    </source>
</reference>
<evidence type="ECO:0000313" key="4">
    <source>
        <dbReference type="Proteomes" id="UP000285650"/>
    </source>
</evidence>
<dbReference type="PROSITE" id="PS51257">
    <property type="entry name" value="PROKAR_LIPOPROTEIN"/>
    <property type="match status" value="1"/>
</dbReference>
<dbReference type="InterPro" id="IPR013780">
    <property type="entry name" value="Glyco_hydro_b"/>
</dbReference>
<dbReference type="EMBL" id="QSKV01000004">
    <property type="protein sequence ID" value="RHE92945.1"/>
    <property type="molecule type" value="Genomic_DNA"/>
</dbReference>
<dbReference type="GO" id="GO:0046373">
    <property type="term" value="P:L-arabinose metabolic process"/>
    <property type="evidence" value="ECO:0007669"/>
    <property type="project" value="InterPro"/>
</dbReference>
<comment type="caution">
    <text evidence="3">The sequence shown here is derived from an EMBL/GenBank/DDBJ whole genome shotgun (WGS) entry which is preliminary data.</text>
</comment>
<name>A0A414LEF9_9BACE</name>
<dbReference type="Proteomes" id="UP000285650">
    <property type="component" value="Unassembled WGS sequence"/>
</dbReference>
<dbReference type="InterPro" id="IPR051563">
    <property type="entry name" value="Glycosyl_Hydrolase_51"/>
</dbReference>
<gene>
    <name evidence="3" type="ORF">DW712_07390</name>
</gene>